<dbReference type="OrthoDB" id="3528714at2759"/>
<dbReference type="InterPro" id="IPR021986">
    <property type="entry name" value="Spherulin4"/>
</dbReference>
<reference evidence="2" key="1">
    <citation type="submission" date="2021-02" db="EMBL/GenBank/DDBJ databases">
        <title>Genome sequence Cadophora malorum strain M34.</title>
        <authorList>
            <person name="Stefanovic E."/>
            <person name="Vu D."/>
            <person name="Scully C."/>
            <person name="Dijksterhuis J."/>
            <person name="Roader J."/>
            <person name="Houbraken J."/>
        </authorList>
    </citation>
    <scope>NUCLEOTIDE SEQUENCE</scope>
    <source>
        <strain evidence="2">M34</strain>
    </source>
</reference>
<dbReference type="Pfam" id="PF12138">
    <property type="entry name" value="Spherulin4"/>
    <property type="match status" value="1"/>
</dbReference>
<evidence type="ECO:0000313" key="3">
    <source>
        <dbReference type="Proteomes" id="UP000664132"/>
    </source>
</evidence>
<evidence type="ECO:0000256" key="1">
    <source>
        <dbReference type="SAM" id="SignalP"/>
    </source>
</evidence>
<dbReference type="AlphaFoldDB" id="A0A8H7W493"/>
<feature type="signal peptide" evidence="1">
    <location>
        <begin position="1"/>
        <end position="21"/>
    </location>
</feature>
<dbReference type="PANTHER" id="PTHR35040">
    <property type="match status" value="1"/>
</dbReference>
<accession>A0A8H7W493</accession>
<dbReference type="PANTHER" id="PTHR35040:SF7">
    <property type="entry name" value="FIBRONECTIN TYPE-III DOMAIN-CONTAINING PROTEIN-RELATED"/>
    <property type="match status" value="1"/>
</dbReference>
<dbReference type="EMBL" id="JAFJYH010000255">
    <property type="protein sequence ID" value="KAG4414642.1"/>
    <property type="molecule type" value="Genomic_DNA"/>
</dbReference>
<proteinExistence type="predicted"/>
<comment type="caution">
    <text evidence="2">The sequence shown here is derived from an EMBL/GenBank/DDBJ whole genome shotgun (WGS) entry which is preliminary data.</text>
</comment>
<keyword evidence="1" id="KW-0732">Signal</keyword>
<keyword evidence="3" id="KW-1185">Reference proteome</keyword>
<name>A0A8H7W493_9HELO</name>
<gene>
    <name evidence="2" type="ORF">IFR04_012213</name>
</gene>
<organism evidence="2 3">
    <name type="scientific">Cadophora malorum</name>
    <dbReference type="NCBI Taxonomy" id="108018"/>
    <lineage>
        <taxon>Eukaryota</taxon>
        <taxon>Fungi</taxon>
        <taxon>Dikarya</taxon>
        <taxon>Ascomycota</taxon>
        <taxon>Pezizomycotina</taxon>
        <taxon>Leotiomycetes</taxon>
        <taxon>Helotiales</taxon>
        <taxon>Ploettnerulaceae</taxon>
        <taxon>Cadophora</taxon>
    </lineage>
</organism>
<feature type="chain" id="PRO_5034366083" description="Spherulation-specific family 4-domain-containing protein" evidence="1">
    <location>
        <begin position="22"/>
        <end position="841"/>
    </location>
</feature>
<evidence type="ECO:0000313" key="2">
    <source>
        <dbReference type="EMBL" id="KAG4414642.1"/>
    </source>
</evidence>
<protein>
    <recommendedName>
        <fullName evidence="4">Spherulation-specific family 4-domain-containing protein</fullName>
    </recommendedName>
</protein>
<sequence length="841" mass="90308">MMIRVLPFSLCFLTLLTQGNGDLLTSRTSATPTTKGRSGSQIHAVVPTTKGQIGINPVETDLGDASTYLGSVYGTDTKYITVDATTTKWIGVNTEYLTVEGTSTVQVVIATATAEANGQHVGDISIILPEGLSRALTKSMTTAIDACGALAAVKLRRDIEGREISRRQLVEDILSCVFPYTKLDAQAGGTIDTFVAAQKWLDVGFGLSQEAPAVLLKYVSALSREETMKSILWLAIFTVAVDELLIQVSKGQKLSLAPVAKVNIPATGFATKPKDDEPEKTCKGDEPVTKDSPLCTSLDCLGVLLELCTLPPNTNCPCIPTIPVGPGAQPWDQSWTTFQQQWLFDVMNDAGGDTTIPSGDMQIAIASYTNPLGDAPAWDRLISYPSNKLSILVANVLNGPDYVVDEGWRNVIQKAADSGKTVIGYVRTGYLGVSTQQFKTRLGSGDLVDWASQIEQDVDKWFELYVYLHAYYNPGWGFSVDGISFGVIGPGFKILRVQSNLYLSADSYTGILAGLVASFSTKVGQNAALTTSILTFTPTSMPTPSASTSVPIHFLTPSSYETYTSSNFTPNDWTPKDPQKIWHIVYKVPESKILKVVALAAKHDIRYLEITNDDNPNPYDNIPIKAYIQTAMNAVSSGKVLKGAAAALGESYVAGIPSDAAILITDYTSAILTWSLVANALGYAVYQDGNLIMELPPTFTRATVGMLKPGASGIKLEVRTLLASGGGGAFKLLNVNTRQLPNDASITGVTYRIDSSNVIYQADVLVPFAFVRLFVGGPHKAVGGSSGWPIDGGMSIPDILEDELPHAQYKLVNYMVESNDFYAGFYKYSGAYVDSGTANAD</sequence>
<dbReference type="Proteomes" id="UP000664132">
    <property type="component" value="Unassembled WGS sequence"/>
</dbReference>
<evidence type="ECO:0008006" key="4">
    <source>
        <dbReference type="Google" id="ProtNLM"/>
    </source>
</evidence>